<reference evidence="1 2" key="1">
    <citation type="submission" date="2024-07" db="EMBL/GenBank/DDBJ databases">
        <title>Section-level genome sequencing and comparative genomics of Aspergillus sections Usti and Cavernicolus.</title>
        <authorList>
            <consortium name="Lawrence Berkeley National Laboratory"/>
            <person name="Nybo J.L."/>
            <person name="Vesth T.C."/>
            <person name="Theobald S."/>
            <person name="Frisvad J.C."/>
            <person name="Larsen T.O."/>
            <person name="Kjaerboelling I."/>
            <person name="Rothschild-Mancinelli K."/>
            <person name="Lyhne E.K."/>
            <person name="Kogle M.E."/>
            <person name="Barry K."/>
            <person name="Clum A."/>
            <person name="Na H."/>
            <person name="Ledsgaard L."/>
            <person name="Lin J."/>
            <person name="Lipzen A."/>
            <person name="Kuo A."/>
            <person name="Riley R."/>
            <person name="Mondo S."/>
            <person name="Labutti K."/>
            <person name="Haridas S."/>
            <person name="Pangalinan J."/>
            <person name="Salamov A.A."/>
            <person name="Simmons B.A."/>
            <person name="Magnuson J.K."/>
            <person name="Chen J."/>
            <person name="Drula E."/>
            <person name="Henrissat B."/>
            <person name="Wiebenga A."/>
            <person name="Lubbers R.J."/>
            <person name="Gomes A.C."/>
            <person name="Macurrencykelacurrency M.R."/>
            <person name="Stajich J."/>
            <person name="Grigoriev I.V."/>
            <person name="Mortensen U.H."/>
            <person name="De Vries R.P."/>
            <person name="Baker S.E."/>
            <person name="Andersen M.R."/>
        </authorList>
    </citation>
    <scope>NUCLEOTIDE SEQUENCE [LARGE SCALE GENOMIC DNA]</scope>
    <source>
        <strain evidence="1 2">CBS 449.75</strain>
    </source>
</reference>
<proteinExistence type="predicted"/>
<evidence type="ECO:0008006" key="3">
    <source>
        <dbReference type="Google" id="ProtNLM"/>
    </source>
</evidence>
<dbReference type="PROSITE" id="PS51257">
    <property type="entry name" value="PROKAR_LIPOPROTEIN"/>
    <property type="match status" value="1"/>
</dbReference>
<comment type="caution">
    <text evidence="1">The sequence shown here is derived from an EMBL/GenBank/DDBJ whole genome shotgun (WGS) entry which is preliminary data.</text>
</comment>
<gene>
    <name evidence="1" type="ORF">BJX67DRAFT_363749</name>
</gene>
<protein>
    <recommendedName>
        <fullName evidence="3">Secreted protein</fullName>
    </recommendedName>
</protein>
<dbReference type="EMBL" id="JBFXLQ010000051">
    <property type="protein sequence ID" value="KAL2863513.1"/>
    <property type="molecule type" value="Genomic_DNA"/>
</dbReference>
<keyword evidence="2" id="KW-1185">Reference proteome</keyword>
<dbReference type="Proteomes" id="UP001610432">
    <property type="component" value="Unassembled WGS sequence"/>
</dbReference>
<dbReference type="RefSeq" id="XP_070882492.1">
    <property type="nucleotide sequence ID" value="XM_071030112.1"/>
</dbReference>
<dbReference type="GeneID" id="98145184"/>
<evidence type="ECO:0000313" key="2">
    <source>
        <dbReference type="Proteomes" id="UP001610432"/>
    </source>
</evidence>
<evidence type="ECO:0000313" key="1">
    <source>
        <dbReference type="EMBL" id="KAL2863513.1"/>
    </source>
</evidence>
<organism evidence="1 2">
    <name type="scientific">Aspergillus lucknowensis</name>
    <dbReference type="NCBI Taxonomy" id="176173"/>
    <lineage>
        <taxon>Eukaryota</taxon>
        <taxon>Fungi</taxon>
        <taxon>Dikarya</taxon>
        <taxon>Ascomycota</taxon>
        <taxon>Pezizomycotina</taxon>
        <taxon>Eurotiomycetes</taxon>
        <taxon>Eurotiomycetidae</taxon>
        <taxon>Eurotiales</taxon>
        <taxon>Aspergillaceae</taxon>
        <taxon>Aspergillus</taxon>
        <taxon>Aspergillus subgen. Nidulantes</taxon>
    </lineage>
</organism>
<sequence length="69" mass="8128">MVNISRHLHFRRFSLSATGVLACLRPVSGHAGLWSRRYCNILALQAPRDMALTIRRERYGNFRFEDYPY</sequence>
<accession>A0ABR4LG34</accession>
<name>A0ABR4LG34_9EURO</name>